<protein>
    <submittedName>
        <fullName evidence="2">Uncharacterized protein</fullName>
    </submittedName>
</protein>
<sequence>MNTIEYCKAVWKFFVDIFYIINLIVPALFLIGYNFLLAYYLRACENWEECVTKWVPLIILLVQFISSIILVLIKWFSKQLVNLCREGTSPKSIQEIGYPCIICGLTVISISGVPLILLHA</sequence>
<proteinExistence type="predicted"/>
<evidence type="ECO:0000313" key="3">
    <source>
        <dbReference type="Proteomes" id="UP000198287"/>
    </source>
</evidence>
<gene>
    <name evidence="2" type="ORF">Fcan01_25057</name>
</gene>
<keyword evidence="1" id="KW-1133">Transmembrane helix</keyword>
<comment type="caution">
    <text evidence="2">The sequence shown here is derived from an EMBL/GenBank/DDBJ whole genome shotgun (WGS) entry which is preliminary data.</text>
</comment>
<dbReference type="Proteomes" id="UP000198287">
    <property type="component" value="Unassembled WGS sequence"/>
</dbReference>
<evidence type="ECO:0000313" key="2">
    <source>
        <dbReference type="EMBL" id="OXA40199.1"/>
    </source>
</evidence>
<accession>A0A226D4N6</accession>
<organism evidence="2 3">
    <name type="scientific">Folsomia candida</name>
    <name type="common">Springtail</name>
    <dbReference type="NCBI Taxonomy" id="158441"/>
    <lineage>
        <taxon>Eukaryota</taxon>
        <taxon>Metazoa</taxon>
        <taxon>Ecdysozoa</taxon>
        <taxon>Arthropoda</taxon>
        <taxon>Hexapoda</taxon>
        <taxon>Collembola</taxon>
        <taxon>Entomobryomorpha</taxon>
        <taxon>Isotomoidea</taxon>
        <taxon>Isotomidae</taxon>
        <taxon>Proisotominae</taxon>
        <taxon>Folsomia</taxon>
    </lineage>
</organism>
<dbReference type="AlphaFoldDB" id="A0A226D4N6"/>
<evidence type="ECO:0000256" key="1">
    <source>
        <dbReference type="SAM" id="Phobius"/>
    </source>
</evidence>
<keyword evidence="1" id="KW-0472">Membrane</keyword>
<feature type="transmembrane region" description="Helical" evidence="1">
    <location>
        <begin position="17"/>
        <end position="42"/>
    </location>
</feature>
<keyword evidence="3" id="KW-1185">Reference proteome</keyword>
<reference evidence="2 3" key="1">
    <citation type="submission" date="2015-12" db="EMBL/GenBank/DDBJ databases">
        <title>The genome of Folsomia candida.</title>
        <authorList>
            <person name="Faddeeva A."/>
            <person name="Derks M.F."/>
            <person name="Anvar Y."/>
            <person name="Smit S."/>
            <person name="Van Straalen N."/>
            <person name="Roelofs D."/>
        </authorList>
    </citation>
    <scope>NUCLEOTIDE SEQUENCE [LARGE SCALE GENOMIC DNA]</scope>
    <source>
        <strain evidence="2 3">VU population</strain>
        <tissue evidence="2">Whole body</tissue>
    </source>
</reference>
<feature type="transmembrane region" description="Helical" evidence="1">
    <location>
        <begin position="54"/>
        <end position="76"/>
    </location>
</feature>
<keyword evidence="1" id="KW-0812">Transmembrane</keyword>
<name>A0A226D4N6_FOLCA</name>
<dbReference type="EMBL" id="LNIX01000034">
    <property type="protein sequence ID" value="OXA40199.1"/>
    <property type="molecule type" value="Genomic_DNA"/>
</dbReference>
<feature type="transmembrane region" description="Helical" evidence="1">
    <location>
        <begin position="96"/>
        <end position="118"/>
    </location>
</feature>